<keyword evidence="3" id="KW-1185">Reference proteome</keyword>
<evidence type="ECO:0000313" key="3">
    <source>
        <dbReference type="Proteomes" id="UP000430692"/>
    </source>
</evidence>
<accession>A0A6I4VVX9</accession>
<evidence type="ECO:0000256" key="1">
    <source>
        <dbReference type="SAM" id="MobiDB-lite"/>
    </source>
</evidence>
<dbReference type="RefSeq" id="WP_160801347.1">
    <property type="nucleotide sequence ID" value="NZ_WUUL01000005.1"/>
</dbReference>
<gene>
    <name evidence="2" type="ORF">GSM42_09755</name>
</gene>
<dbReference type="AlphaFoldDB" id="A0A6I4VVX9"/>
<evidence type="ECO:0000313" key="2">
    <source>
        <dbReference type="EMBL" id="MXQ53996.1"/>
    </source>
</evidence>
<feature type="region of interest" description="Disordered" evidence="1">
    <location>
        <begin position="1"/>
        <end position="23"/>
    </location>
</feature>
<protein>
    <submittedName>
        <fullName evidence="2">Uncharacterized protein</fullName>
    </submittedName>
</protein>
<dbReference type="EMBL" id="WUUL01000005">
    <property type="protein sequence ID" value="MXQ53996.1"/>
    <property type="molecule type" value="Genomic_DNA"/>
</dbReference>
<sequence length="77" mass="8992">MRAIPNRFDQVESRMANGSEQNTSYQQRKMMNILMDQLGFLIGLNDEKKINLKKKLFEENETESKILAYCKNIGTYA</sequence>
<reference evidence="2 3" key="1">
    <citation type="submission" date="2019-12" db="EMBL/GenBank/DDBJ databases">
        <title>Whole-genome analyses of novel actinobacteria.</title>
        <authorList>
            <person name="Sahin N."/>
            <person name="Saygin H."/>
        </authorList>
    </citation>
    <scope>NUCLEOTIDE SEQUENCE [LARGE SCALE GENOMIC DNA]</scope>
    <source>
        <strain evidence="2 3">KC615</strain>
    </source>
</reference>
<organism evidence="2 3">
    <name type="scientific">Shimazuella alba</name>
    <dbReference type="NCBI Taxonomy" id="2690964"/>
    <lineage>
        <taxon>Bacteria</taxon>
        <taxon>Bacillati</taxon>
        <taxon>Bacillota</taxon>
        <taxon>Bacilli</taxon>
        <taxon>Bacillales</taxon>
        <taxon>Thermoactinomycetaceae</taxon>
        <taxon>Shimazuella</taxon>
    </lineage>
</organism>
<comment type="caution">
    <text evidence="2">The sequence shown here is derived from an EMBL/GenBank/DDBJ whole genome shotgun (WGS) entry which is preliminary data.</text>
</comment>
<name>A0A6I4VVX9_9BACL</name>
<proteinExistence type="predicted"/>
<dbReference type="Proteomes" id="UP000430692">
    <property type="component" value="Unassembled WGS sequence"/>
</dbReference>